<dbReference type="Gene3D" id="3.50.50.60">
    <property type="entry name" value="FAD/NAD(P)-binding domain"/>
    <property type="match status" value="1"/>
</dbReference>
<evidence type="ECO:0000259" key="1">
    <source>
        <dbReference type="Pfam" id="PF13454"/>
    </source>
</evidence>
<sequence length="388" mass="44112">MVYKWIIIGGGIHGCTIAVHLLKSGKVEPNELLIVDRYEKPLHKWSMITSKIGMDFLRSPSVHHIDQDPFSLQNYAKDMGGINSFLGRYKRPRLDFFNDHCYELLDSISIQNMWYQAEVHDIRSFNGNWRIYTNQHNFFETNYVVLALGVNEQPAFPDWALPLREKEPDKVKHIFEEEAEVKQEVGDVCIIGGGISAAHLATKLCAITNGKVTLVKRHPFRIHDFDSDPGWLGPKRLAKYNKVSNFTKRRSIINKARLRGSIPRNMFLKLKKCQADHRLEVIDDEVKTASYYDGEIRLSFAKYDSRKFSCIWLATGSQARIPEKQLMDKLIVNENLPCASCGFPIVNKQLEWKKGLYVSGALAELEVGPVAHNISGARKAAVKLAGLA</sequence>
<dbReference type="InterPro" id="IPR036188">
    <property type="entry name" value="FAD/NAD-bd_sf"/>
</dbReference>
<keyword evidence="3" id="KW-1185">Reference proteome</keyword>
<keyword evidence="2" id="KW-0560">Oxidoreductase</keyword>
<proteinExistence type="predicted"/>
<accession>A0A5Q2TI35</accession>
<evidence type="ECO:0000313" key="3">
    <source>
        <dbReference type="Proteomes" id="UP000339690"/>
    </source>
</evidence>
<reference evidence="2 3" key="1">
    <citation type="submission" date="2019-11" db="EMBL/GenBank/DDBJ databases">
        <title>Gracilibacillus salitolerans sp. nov., a moderate halophile isolated from a saline soil in northwest China.</title>
        <authorList>
            <person name="Gan L."/>
        </authorList>
    </citation>
    <scope>NUCLEOTIDE SEQUENCE [LARGE SCALE GENOMIC DNA]</scope>
    <source>
        <strain evidence="2 3">SCU50</strain>
    </source>
</reference>
<dbReference type="AlphaFoldDB" id="A0A5Q2TI35"/>
<dbReference type="Pfam" id="PF13454">
    <property type="entry name" value="NAD_binding_9"/>
    <property type="match status" value="1"/>
</dbReference>
<dbReference type="PANTHER" id="PTHR38663">
    <property type="match status" value="1"/>
</dbReference>
<dbReference type="InterPro" id="IPR038732">
    <property type="entry name" value="HpyO/CreE_NAD-binding"/>
</dbReference>
<dbReference type="SUPFAM" id="SSF51905">
    <property type="entry name" value="FAD/NAD(P)-binding domain"/>
    <property type="match status" value="2"/>
</dbReference>
<dbReference type="PANTHER" id="PTHR38663:SF1">
    <property type="entry name" value="L-ORNITHINE N(5)-MONOOXYGENASE"/>
    <property type="match status" value="1"/>
</dbReference>
<gene>
    <name evidence="2" type="ORF">GI584_06030</name>
</gene>
<feature type="domain" description="FAD-dependent urate hydroxylase HpyO/Asp monooxygenase CreE-like FAD/NAD(P)-binding" evidence="1">
    <location>
        <begin position="6"/>
        <end position="150"/>
    </location>
</feature>
<organism evidence="2 3">
    <name type="scientific">Gracilibacillus salitolerans</name>
    <dbReference type="NCBI Taxonomy" id="2663022"/>
    <lineage>
        <taxon>Bacteria</taxon>
        <taxon>Bacillati</taxon>
        <taxon>Bacillota</taxon>
        <taxon>Bacilli</taxon>
        <taxon>Bacillales</taxon>
        <taxon>Bacillaceae</taxon>
        <taxon>Gracilibacillus</taxon>
    </lineage>
</organism>
<dbReference type="GO" id="GO:0004497">
    <property type="term" value="F:monooxygenase activity"/>
    <property type="evidence" value="ECO:0007669"/>
    <property type="project" value="UniProtKB-KW"/>
</dbReference>
<dbReference type="KEGG" id="grc:GI584_06030"/>
<evidence type="ECO:0000313" key="2">
    <source>
        <dbReference type="EMBL" id="QGH33600.1"/>
    </source>
</evidence>
<keyword evidence="2" id="KW-0503">Monooxygenase</keyword>
<dbReference type="EMBL" id="CP045915">
    <property type="protein sequence ID" value="QGH33600.1"/>
    <property type="molecule type" value="Genomic_DNA"/>
</dbReference>
<protein>
    <submittedName>
        <fullName evidence="2">SidA/IucD/PvdA family monooxygenase</fullName>
    </submittedName>
</protein>
<name>A0A5Q2TI35_9BACI</name>
<dbReference type="Proteomes" id="UP000339690">
    <property type="component" value="Chromosome"/>
</dbReference>